<dbReference type="PANTHER" id="PTHR23501">
    <property type="entry name" value="MAJOR FACILITATOR SUPERFAMILY"/>
    <property type="match status" value="1"/>
</dbReference>
<protein>
    <submittedName>
        <fullName evidence="10">DHA2 family efflux MFS transporter permease subunit</fullName>
    </submittedName>
</protein>
<feature type="transmembrane region" description="Helical" evidence="8">
    <location>
        <begin position="373"/>
        <end position="396"/>
    </location>
</feature>
<dbReference type="Gene3D" id="1.20.1250.20">
    <property type="entry name" value="MFS general substrate transporter like domains"/>
    <property type="match status" value="1"/>
</dbReference>
<evidence type="ECO:0000256" key="7">
    <source>
        <dbReference type="ARBA" id="ARBA00023136"/>
    </source>
</evidence>
<keyword evidence="6 8" id="KW-1133">Transmembrane helix</keyword>
<dbReference type="Pfam" id="PF07690">
    <property type="entry name" value="MFS_1"/>
    <property type="match status" value="1"/>
</dbReference>
<feature type="transmembrane region" description="Helical" evidence="8">
    <location>
        <begin position="486"/>
        <end position="504"/>
    </location>
</feature>
<evidence type="ECO:0000256" key="5">
    <source>
        <dbReference type="ARBA" id="ARBA00022692"/>
    </source>
</evidence>
<dbReference type="InterPro" id="IPR011701">
    <property type="entry name" value="MFS"/>
</dbReference>
<dbReference type="SUPFAM" id="SSF103473">
    <property type="entry name" value="MFS general substrate transporter"/>
    <property type="match status" value="1"/>
</dbReference>
<dbReference type="EMBL" id="CP045851">
    <property type="protein sequence ID" value="QGG94059.1"/>
    <property type="molecule type" value="Genomic_DNA"/>
</dbReference>
<dbReference type="Proteomes" id="UP000334019">
    <property type="component" value="Chromosome"/>
</dbReference>
<feature type="transmembrane region" description="Helical" evidence="8">
    <location>
        <begin position="282"/>
        <end position="301"/>
    </location>
</feature>
<evidence type="ECO:0000256" key="6">
    <source>
        <dbReference type="ARBA" id="ARBA00022989"/>
    </source>
</evidence>
<evidence type="ECO:0000256" key="1">
    <source>
        <dbReference type="ARBA" id="ARBA00004651"/>
    </source>
</evidence>
<dbReference type="NCBIfam" id="TIGR00711">
    <property type="entry name" value="efflux_EmrB"/>
    <property type="match status" value="1"/>
</dbReference>
<feature type="transmembrane region" description="Helical" evidence="8">
    <location>
        <begin position="150"/>
        <end position="171"/>
    </location>
</feature>
<feature type="transmembrane region" description="Helical" evidence="8">
    <location>
        <begin position="117"/>
        <end position="138"/>
    </location>
</feature>
<dbReference type="KEGG" id="atq:GH723_02475"/>
<name>A0A5Q2RB18_9ACTN</name>
<sequence length="562" mass="58568">MSWRALNMNDAAAAPDAQLTHREVLVVMSGLMLGMLVAALGQTVVATALPTIVGELGGQDQLAWVVSATLLTSTASTPLWGKMSDLYGRRPLFQAAIVVFLVGSVLCGLSQTMGQLIGFRAVQGLGIGGLMALSQAIIGDIVSPRERGRYQGYIGSVFGVSSVGGPLIGGFLVDGPGWRWCFYVGVPIGIAAYVVTNRVLTMPFARRDHQIDYLGAALIVGGVSLLLLLLSLGGSEFEWGSTEIAGMAVGSAVLLTLAVVQERRAAEPIIPPRLFRIPTFRITSLAGFIVGVAMFGAIVYLPQYLQIVKGQSPTRSGLLTIPLMIGLMGMSIGSGRVITRTGRYKVFPVVGLIVVAIGLSLFSLLGVDTPLPVAGAYMLVLGAGLGMVMQVLVLAVQNAVEHRDLGTATSAATFFRSMGGALGVAVFGALLSNRLGRYIPERLAAAGVEDRAGGGDLLGTPDAIAALPGPVRDAVLGGFADSLSDIYTIAIPIALVGFVVVLFLPELPLRTSVRDQEPVVTDGEAVSAAFETSFVDDNADVPDLTESGVQAFDRQTDATGNP</sequence>
<organism evidence="10 11">
    <name type="scientific">Actinomarinicola tropica</name>
    <dbReference type="NCBI Taxonomy" id="2789776"/>
    <lineage>
        <taxon>Bacteria</taxon>
        <taxon>Bacillati</taxon>
        <taxon>Actinomycetota</taxon>
        <taxon>Acidimicrobiia</taxon>
        <taxon>Acidimicrobiales</taxon>
        <taxon>Iamiaceae</taxon>
        <taxon>Actinomarinicola</taxon>
    </lineage>
</organism>
<feature type="transmembrane region" description="Helical" evidence="8">
    <location>
        <begin position="346"/>
        <end position="367"/>
    </location>
</feature>
<dbReference type="GO" id="GO:0005886">
    <property type="term" value="C:plasma membrane"/>
    <property type="evidence" value="ECO:0007669"/>
    <property type="project" value="UniProtKB-SubCell"/>
</dbReference>
<dbReference type="PRINTS" id="PR01036">
    <property type="entry name" value="TCRTETB"/>
</dbReference>
<feature type="transmembrane region" description="Helical" evidence="8">
    <location>
        <begin position="321"/>
        <end position="339"/>
    </location>
</feature>
<evidence type="ECO:0000256" key="3">
    <source>
        <dbReference type="ARBA" id="ARBA00022448"/>
    </source>
</evidence>
<accession>A0A5Q2RB18</accession>
<gene>
    <name evidence="10" type="ORF">GH723_02475</name>
</gene>
<reference evidence="10 11" key="1">
    <citation type="submission" date="2019-11" db="EMBL/GenBank/DDBJ databases">
        <authorList>
            <person name="He Y."/>
        </authorList>
    </citation>
    <scope>NUCLEOTIDE SEQUENCE [LARGE SCALE GENOMIC DNA]</scope>
    <source>
        <strain evidence="10 11">SCSIO 58843</strain>
    </source>
</reference>
<feature type="transmembrane region" description="Helical" evidence="8">
    <location>
        <begin position="92"/>
        <end position="111"/>
    </location>
</feature>
<keyword evidence="5 8" id="KW-0812">Transmembrane</keyword>
<keyword evidence="3" id="KW-0813">Transport</keyword>
<feature type="domain" description="Major facilitator superfamily (MFS) profile" evidence="9">
    <location>
        <begin position="27"/>
        <end position="509"/>
    </location>
</feature>
<evidence type="ECO:0000313" key="11">
    <source>
        <dbReference type="Proteomes" id="UP000334019"/>
    </source>
</evidence>
<feature type="transmembrane region" description="Helical" evidence="8">
    <location>
        <begin position="244"/>
        <end position="261"/>
    </location>
</feature>
<dbReference type="InterPro" id="IPR020846">
    <property type="entry name" value="MFS_dom"/>
</dbReference>
<keyword evidence="11" id="KW-1185">Reference proteome</keyword>
<evidence type="ECO:0000256" key="4">
    <source>
        <dbReference type="ARBA" id="ARBA00022475"/>
    </source>
</evidence>
<comment type="similarity">
    <text evidence="2">Belongs to the major facilitator superfamily. TCR/Tet family.</text>
</comment>
<comment type="subcellular location">
    <subcellularLocation>
        <location evidence="1">Cell membrane</location>
        <topology evidence="1">Multi-pass membrane protein</topology>
    </subcellularLocation>
</comment>
<proteinExistence type="inferred from homology"/>
<dbReference type="InterPro" id="IPR004638">
    <property type="entry name" value="EmrB-like"/>
</dbReference>
<dbReference type="Gene3D" id="1.20.1720.10">
    <property type="entry name" value="Multidrug resistance protein D"/>
    <property type="match status" value="1"/>
</dbReference>
<evidence type="ECO:0000256" key="8">
    <source>
        <dbReference type="SAM" id="Phobius"/>
    </source>
</evidence>
<feature type="transmembrane region" description="Helical" evidence="8">
    <location>
        <begin position="213"/>
        <end position="232"/>
    </location>
</feature>
<evidence type="ECO:0000256" key="2">
    <source>
        <dbReference type="ARBA" id="ARBA00007520"/>
    </source>
</evidence>
<dbReference type="GO" id="GO:0022857">
    <property type="term" value="F:transmembrane transporter activity"/>
    <property type="evidence" value="ECO:0007669"/>
    <property type="project" value="InterPro"/>
</dbReference>
<feature type="transmembrane region" description="Helical" evidence="8">
    <location>
        <begin position="177"/>
        <end position="201"/>
    </location>
</feature>
<feature type="transmembrane region" description="Helical" evidence="8">
    <location>
        <begin position="408"/>
        <end position="431"/>
    </location>
</feature>
<keyword evidence="4" id="KW-1003">Cell membrane</keyword>
<dbReference type="AlphaFoldDB" id="A0A5Q2RB18"/>
<dbReference type="CDD" id="cd17502">
    <property type="entry name" value="MFS_Azr1_MDR_like"/>
    <property type="match status" value="1"/>
</dbReference>
<keyword evidence="7 8" id="KW-0472">Membrane</keyword>
<feature type="transmembrane region" description="Helical" evidence="8">
    <location>
        <begin position="61"/>
        <end position="80"/>
    </location>
</feature>
<feature type="transmembrane region" description="Helical" evidence="8">
    <location>
        <begin position="24"/>
        <end position="49"/>
    </location>
</feature>
<dbReference type="InterPro" id="IPR036259">
    <property type="entry name" value="MFS_trans_sf"/>
</dbReference>
<dbReference type="PANTHER" id="PTHR23501:SF197">
    <property type="entry name" value="COMD"/>
    <property type="match status" value="1"/>
</dbReference>
<dbReference type="PROSITE" id="PS50850">
    <property type="entry name" value="MFS"/>
    <property type="match status" value="1"/>
</dbReference>
<dbReference type="FunFam" id="1.20.1720.10:FF:000004">
    <property type="entry name" value="EmrB/QacA family drug resistance transporter"/>
    <property type="match status" value="1"/>
</dbReference>
<evidence type="ECO:0000259" key="9">
    <source>
        <dbReference type="PROSITE" id="PS50850"/>
    </source>
</evidence>
<evidence type="ECO:0000313" key="10">
    <source>
        <dbReference type="EMBL" id="QGG94059.1"/>
    </source>
</evidence>